<feature type="transmembrane region" description="Helical" evidence="10">
    <location>
        <begin position="132"/>
        <end position="153"/>
    </location>
</feature>
<keyword evidence="5 10" id="KW-0808">Transferase</keyword>
<keyword evidence="8 10" id="KW-0472">Membrane</keyword>
<reference evidence="13 14" key="1">
    <citation type="submission" date="2020-07" db="EMBL/GenBank/DDBJ databases">
        <title>Sequencing the genomes of 1000 actinobacteria strains.</title>
        <authorList>
            <person name="Klenk H.-P."/>
        </authorList>
    </citation>
    <scope>NUCLEOTIDE SEQUENCE [LARGE SCALE GENOMIC DNA]</scope>
    <source>
        <strain evidence="13 14">DSM 19663</strain>
    </source>
</reference>
<sequence>MTRAEPTPAPESVGDRMLGSRLDERWAAASPAARRAARIAAPTLVLGVAAATRLIGLDEHATLVFDETYYVKDALSMLQLGYEGRWPEGANDGFAAGEPGSPDRAAAFVAHPPLGKWIIALGLAALGPESPVGWRISTALAGVAVVGLVMLIAFRLWRSVGLASLAGGFIAIDGNAIVMSRVALLDGLLALFVLMAVLFVIIDRRASHHRLREWLARRRFAGRPTDWGPALWGRPWLIAAGVAFGLAVSIKWSALYLLAAFAVLSVAADALDRRGAGVALWASGTLLRQAPASALLVLPVALVVHLVTWTGWFLSTDGYDRQWIASGGERWTGILAWVPDAVQNLWHYQSQVYGYHVGESSPHAYEAPALGWPLLLRPTYMHYVDQGDGTAVAISGVPNPLLWWASVASVIVLVIGCLMAAVAAARGTGARAAIAPFGSPWALAVILTGVAAGWLPWLLYPERTMFFFYTVVLTPFLALALVAVLRAVLGGPAEPARRRRLGLAVVAVLVVAAVALSAFFLPMWTGWPVPIDFLRLHYWLPGWI</sequence>
<evidence type="ECO:0000256" key="4">
    <source>
        <dbReference type="ARBA" id="ARBA00022676"/>
    </source>
</evidence>
<comment type="pathway">
    <text evidence="2 10">Protein modification; protein glycosylation.</text>
</comment>
<evidence type="ECO:0000313" key="13">
    <source>
        <dbReference type="EMBL" id="MBA8847949.1"/>
    </source>
</evidence>
<keyword evidence="7 10" id="KW-1133">Transmembrane helix</keyword>
<dbReference type="GO" id="GO:0005886">
    <property type="term" value="C:plasma membrane"/>
    <property type="evidence" value="ECO:0007669"/>
    <property type="project" value="UniProtKB-SubCell"/>
</dbReference>
<feature type="transmembrane region" description="Helical" evidence="10">
    <location>
        <begin position="501"/>
        <end position="524"/>
    </location>
</feature>
<dbReference type="Pfam" id="PF16192">
    <property type="entry name" value="PMT_4TMC"/>
    <property type="match status" value="1"/>
</dbReference>
<feature type="transmembrane region" description="Helical" evidence="10">
    <location>
        <begin position="437"/>
        <end position="460"/>
    </location>
</feature>
<evidence type="ECO:0000313" key="14">
    <source>
        <dbReference type="Proteomes" id="UP000585905"/>
    </source>
</evidence>
<dbReference type="Proteomes" id="UP000585905">
    <property type="component" value="Unassembled WGS sequence"/>
</dbReference>
<feature type="transmembrane region" description="Helical" evidence="10">
    <location>
        <begin position="401"/>
        <end position="425"/>
    </location>
</feature>
<comment type="function">
    <text evidence="10">Protein O-mannosyltransferase that catalyzes the transfer of a single mannose residue from a polyprenol phospho-mannosyl lipidic donor to the hydroxyl group of selected serine and threonine residues in acceptor proteins.</text>
</comment>
<dbReference type="InterPro" id="IPR032421">
    <property type="entry name" value="PMT_4TMC"/>
</dbReference>
<feature type="transmembrane region" description="Helical" evidence="10">
    <location>
        <begin position="292"/>
        <end position="314"/>
    </location>
</feature>
<accession>A0A839E5K5</accession>
<dbReference type="PANTHER" id="PTHR10050:SF46">
    <property type="entry name" value="PROTEIN O-MANNOSYL-TRANSFERASE 2"/>
    <property type="match status" value="1"/>
</dbReference>
<feature type="domain" description="ArnT-like N-terminal" evidence="11">
    <location>
        <begin position="115"/>
        <end position="213"/>
    </location>
</feature>
<dbReference type="InterPro" id="IPR003342">
    <property type="entry name" value="ArnT-like_N"/>
</dbReference>
<evidence type="ECO:0000256" key="7">
    <source>
        <dbReference type="ARBA" id="ARBA00022989"/>
    </source>
</evidence>
<proteinExistence type="inferred from homology"/>
<evidence type="ECO:0000256" key="1">
    <source>
        <dbReference type="ARBA" id="ARBA00004127"/>
    </source>
</evidence>
<evidence type="ECO:0000256" key="9">
    <source>
        <dbReference type="ARBA" id="ARBA00093617"/>
    </source>
</evidence>
<dbReference type="EC" id="2.4.1.-" evidence="10"/>
<keyword evidence="14" id="KW-1185">Reference proteome</keyword>
<evidence type="ECO:0000256" key="2">
    <source>
        <dbReference type="ARBA" id="ARBA00004922"/>
    </source>
</evidence>
<keyword evidence="6 10" id="KW-0812">Transmembrane</keyword>
<evidence type="ECO:0000256" key="8">
    <source>
        <dbReference type="ARBA" id="ARBA00023136"/>
    </source>
</evidence>
<gene>
    <name evidence="13" type="ORF">FHX53_001541</name>
</gene>
<feature type="transmembrane region" description="Helical" evidence="10">
    <location>
        <begin position="184"/>
        <end position="202"/>
    </location>
</feature>
<feature type="transmembrane region" description="Helical" evidence="10">
    <location>
        <begin position="254"/>
        <end position="271"/>
    </location>
</feature>
<name>A0A839E5K5_9MICO</name>
<comment type="subcellular location">
    <subcellularLocation>
        <location evidence="10">Cell membrane</location>
    </subcellularLocation>
    <subcellularLocation>
        <location evidence="1">Endomembrane system</location>
        <topology evidence="1">Multi-pass membrane protein</topology>
    </subcellularLocation>
</comment>
<organism evidence="13 14">
    <name type="scientific">Microcella alkalica</name>
    <dbReference type="NCBI Taxonomy" id="355930"/>
    <lineage>
        <taxon>Bacteria</taxon>
        <taxon>Bacillati</taxon>
        <taxon>Actinomycetota</taxon>
        <taxon>Actinomycetes</taxon>
        <taxon>Micrococcales</taxon>
        <taxon>Microbacteriaceae</taxon>
        <taxon>Microcella</taxon>
    </lineage>
</organism>
<evidence type="ECO:0000256" key="5">
    <source>
        <dbReference type="ARBA" id="ARBA00022679"/>
    </source>
</evidence>
<dbReference type="InterPro" id="IPR027005">
    <property type="entry name" value="PMT-like"/>
</dbReference>
<dbReference type="UniPathway" id="UPA00378"/>
<dbReference type="GO" id="GO:0012505">
    <property type="term" value="C:endomembrane system"/>
    <property type="evidence" value="ECO:0007669"/>
    <property type="project" value="UniProtKB-SubCell"/>
</dbReference>
<feature type="transmembrane region" description="Helical" evidence="10">
    <location>
        <begin position="466"/>
        <end position="489"/>
    </location>
</feature>
<dbReference type="Pfam" id="PF02366">
    <property type="entry name" value="PMT"/>
    <property type="match status" value="1"/>
</dbReference>
<dbReference type="EMBL" id="JACGWX010000003">
    <property type="protein sequence ID" value="MBA8847949.1"/>
    <property type="molecule type" value="Genomic_DNA"/>
</dbReference>
<dbReference type="RefSeq" id="WP_182490763.1">
    <property type="nucleotide sequence ID" value="NZ_BAAAOV010000001.1"/>
</dbReference>
<evidence type="ECO:0000259" key="12">
    <source>
        <dbReference type="Pfam" id="PF16192"/>
    </source>
</evidence>
<evidence type="ECO:0000256" key="6">
    <source>
        <dbReference type="ARBA" id="ARBA00022692"/>
    </source>
</evidence>
<protein>
    <recommendedName>
        <fullName evidence="9 10">Polyprenol-phosphate-mannose--protein mannosyltransferase</fullName>
        <ecNumber evidence="10">2.4.1.-</ecNumber>
    </recommendedName>
</protein>
<evidence type="ECO:0000259" key="11">
    <source>
        <dbReference type="Pfam" id="PF02366"/>
    </source>
</evidence>
<comment type="similarity">
    <text evidence="3 10">Belongs to the glycosyltransferase 39 family.</text>
</comment>
<evidence type="ECO:0000256" key="10">
    <source>
        <dbReference type="RuleBase" id="RU367007"/>
    </source>
</evidence>
<feature type="transmembrane region" description="Helical" evidence="10">
    <location>
        <begin position="227"/>
        <end position="248"/>
    </location>
</feature>
<dbReference type="AlphaFoldDB" id="A0A839E5K5"/>
<dbReference type="PANTHER" id="PTHR10050">
    <property type="entry name" value="DOLICHYL-PHOSPHATE-MANNOSE--PROTEIN MANNOSYLTRANSFERASE"/>
    <property type="match status" value="1"/>
</dbReference>
<keyword evidence="10" id="KW-1003">Cell membrane</keyword>
<feature type="transmembrane region" description="Helical" evidence="10">
    <location>
        <begin position="160"/>
        <end position="178"/>
    </location>
</feature>
<keyword evidence="4 10" id="KW-0328">Glycosyltransferase</keyword>
<dbReference type="GO" id="GO:0004169">
    <property type="term" value="F:dolichyl-phosphate-mannose-protein mannosyltransferase activity"/>
    <property type="evidence" value="ECO:0007669"/>
    <property type="project" value="UniProtKB-UniRule"/>
</dbReference>
<evidence type="ECO:0000256" key="3">
    <source>
        <dbReference type="ARBA" id="ARBA00007222"/>
    </source>
</evidence>
<comment type="caution">
    <text evidence="13">The sequence shown here is derived from an EMBL/GenBank/DDBJ whole genome shotgun (WGS) entry which is preliminary data.</text>
</comment>
<feature type="domain" description="Protein O-mannosyl-transferase C-terminal four TM" evidence="12">
    <location>
        <begin position="343"/>
        <end position="543"/>
    </location>
</feature>